<reference evidence="12 13" key="1">
    <citation type="submission" date="2014-02" db="EMBL/GenBank/DDBJ databases">
        <title>Diversity of Thermotogales isolates from hydrothermal vents.</title>
        <authorList>
            <person name="Haverkamp T.H.A."/>
            <person name="Lossouarn J."/>
            <person name="Geslin C."/>
            <person name="Nesbo C.L."/>
        </authorList>
    </citation>
    <scope>NUCLEOTIDE SEQUENCE [LARGE SCALE GENOMIC DNA]</scope>
    <source>
        <strain evidence="12 13">431</strain>
    </source>
</reference>
<dbReference type="InterPro" id="IPR046357">
    <property type="entry name" value="PPIase_dom_sf"/>
</dbReference>
<evidence type="ECO:0000313" key="13">
    <source>
        <dbReference type="Proteomes" id="UP000185490"/>
    </source>
</evidence>
<gene>
    <name evidence="12" type="ORF">BW47_00510</name>
</gene>
<comment type="catalytic activity">
    <reaction evidence="1 9 10">
        <text>[protein]-peptidylproline (omega=180) = [protein]-peptidylproline (omega=0)</text>
        <dbReference type="Rhea" id="RHEA:16237"/>
        <dbReference type="Rhea" id="RHEA-COMP:10747"/>
        <dbReference type="Rhea" id="RHEA-COMP:10748"/>
        <dbReference type="ChEBI" id="CHEBI:83833"/>
        <dbReference type="ChEBI" id="CHEBI:83834"/>
        <dbReference type="EC" id="5.2.1.8"/>
    </reaction>
</comment>
<protein>
    <recommendedName>
        <fullName evidence="10">Peptidyl-prolyl cis-trans isomerase</fullName>
        <ecNumber evidence="10">5.2.1.8</ecNumber>
    </recommendedName>
</protein>
<keyword evidence="13" id="KW-1185">Reference proteome</keyword>
<evidence type="ECO:0000256" key="7">
    <source>
        <dbReference type="ARBA" id="ARBA00023235"/>
    </source>
</evidence>
<dbReference type="RefSeq" id="WP_012056332.1">
    <property type="nucleotide sequence ID" value="NZ_CP007389.1"/>
</dbReference>
<dbReference type="EC" id="5.2.1.8" evidence="10"/>
<dbReference type="SUPFAM" id="SSF54534">
    <property type="entry name" value="FKBP-like"/>
    <property type="match status" value="1"/>
</dbReference>
<feature type="domain" description="PPIase FKBP-type" evidence="11">
    <location>
        <begin position="6"/>
        <end position="90"/>
    </location>
</feature>
<comment type="function">
    <text evidence="8">Also involved in hydrogenase metallocenter assembly, probably by participating in the nickel insertion step. This function in hydrogenase biosynthesis requires chaperone activity and the presence of the metal-binding domain, but not PPIase activity.</text>
</comment>
<dbReference type="PROSITE" id="PS50059">
    <property type="entry name" value="FKBP_PPIASE"/>
    <property type="match status" value="1"/>
</dbReference>
<evidence type="ECO:0000256" key="10">
    <source>
        <dbReference type="RuleBase" id="RU003915"/>
    </source>
</evidence>
<comment type="similarity">
    <text evidence="3 10">Belongs to the FKBP-type PPIase family.</text>
</comment>
<evidence type="ECO:0000256" key="9">
    <source>
        <dbReference type="PROSITE-ProRule" id="PRU00277"/>
    </source>
</evidence>
<dbReference type="Proteomes" id="UP000185490">
    <property type="component" value="Chromosome"/>
</dbReference>
<accession>A0ABN4USK6</accession>
<evidence type="ECO:0000256" key="4">
    <source>
        <dbReference type="ARBA" id="ARBA00022490"/>
    </source>
</evidence>
<dbReference type="PANTHER" id="PTHR47861">
    <property type="entry name" value="FKBP-TYPE PEPTIDYL-PROLYL CIS-TRANS ISOMERASE SLYD"/>
    <property type="match status" value="1"/>
</dbReference>
<dbReference type="GO" id="GO:0016853">
    <property type="term" value="F:isomerase activity"/>
    <property type="evidence" value="ECO:0007669"/>
    <property type="project" value="UniProtKB-KW"/>
</dbReference>
<dbReference type="EMBL" id="CP007389">
    <property type="protein sequence ID" value="APT73174.1"/>
    <property type="molecule type" value="Genomic_DNA"/>
</dbReference>
<evidence type="ECO:0000256" key="8">
    <source>
        <dbReference type="ARBA" id="ARBA00037071"/>
    </source>
</evidence>
<dbReference type="Gene3D" id="3.10.50.40">
    <property type="match status" value="1"/>
</dbReference>
<evidence type="ECO:0000256" key="6">
    <source>
        <dbReference type="ARBA" id="ARBA00023186"/>
    </source>
</evidence>
<evidence type="ECO:0000256" key="3">
    <source>
        <dbReference type="ARBA" id="ARBA00006577"/>
    </source>
</evidence>
<keyword evidence="4" id="KW-0963">Cytoplasm</keyword>
<proteinExistence type="inferred from homology"/>
<keyword evidence="7 9" id="KW-0413">Isomerase</keyword>
<evidence type="ECO:0000256" key="1">
    <source>
        <dbReference type="ARBA" id="ARBA00000971"/>
    </source>
</evidence>
<keyword evidence="6" id="KW-0143">Chaperone</keyword>
<organism evidence="12 13">
    <name type="scientific">Thermosipho melanesiensis</name>
    <dbReference type="NCBI Taxonomy" id="46541"/>
    <lineage>
        <taxon>Bacteria</taxon>
        <taxon>Thermotogati</taxon>
        <taxon>Thermotogota</taxon>
        <taxon>Thermotogae</taxon>
        <taxon>Thermotogales</taxon>
        <taxon>Fervidobacteriaceae</taxon>
        <taxon>Thermosipho</taxon>
    </lineage>
</organism>
<evidence type="ECO:0000313" key="12">
    <source>
        <dbReference type="EMBL" id="APT73174.1"/>
    </source>
</evidence>
<name>A0ABN4USK6_9BACT</name>
<dbReference type="PANTHER" id="PTHR47861:SF3">
    <property type="entry name" value="FKBP-TYPE PEPTIDYL-PROLYL CIS-TRANS ISOMERASE SLYD"/>
    <property type="match status" value="1"/>
</dbReference>
<evidence type="ECO:0000256" key="5">
    <source>
        <dbReference type="ARBA" id="ARBA00023110"/>
    </source>
</evidence>
<sequence length="139" mass="15468">MGIKKGDKVLVHYVGKFENGEIFDSSEGKEPLEFVVGEGQIILGFEEQILGMEVGEKKTINVPYDKAYGEYREDLIFPVDKTQLPENVEVGQLFEVHQPDGGAFIVKVSEILEDKVMLDANHPLAGKNLIFDVEIVSIS</sequence>
<comment type="subcellular location">
    <subcellularLocation>
        <location evidence="2">Cytoplasm</location>
    </subcellularLocation>
</comment>
<evidence type="ECO:0000259" key="11">
    <source>
        <dbReference type="PROSITE" id="PS50059"/>
    </source>
</evidence>
<keyword evidence="5 9" id="KW-0697">Rotamase</keyword>
<dbReference type="Pfam" id="PF00254">
    <property type="entry name" value="FKBP_C"/>
    <property type="match status" value="1"/>
</dbReference>
<dbReference type="InterPro" id="IPR001179">
    <property type="entry name" value="PPIase_FKBP_dom"/>
</dbReference>
<evidence type="ECO:0000256" key="2">
    <source>
        <dbReference type="ARBA" id="ARBA00004496"/>
    </source>
</evidence>